<dbReference type="EMBL" id="MN739684">
    <property type="protein sequence ID" value="QHT21030.1"/>
    <property type="molecule type" value="Genomic_DNA"/>
</dbReference>
<dbReference type="PROSITE" id="PS00972">
    <property type="entry name" value="USP_1"/>
    <property type="match status" value="1"/>
</dbReference>
<dbReference type="InterPro" id="IPR018200">
    <property type="entry name" value="USP_CS"/>
</dbReference>
<feature type="domain" description="USP" evidence="1">
    <location>
        <begin position="25"/>
        <end position="357"/>
    </location>
</feature>
<dbReference type="InterPro" id="IPR028889">
    <property type="entry name" value="USP"/>
</dbReference>
<dbReference type="PANTHER" id="PTHR21646:SF86">
    <property type="entry name" value="UBIQUITIN CARBOXYL-TERMINAL HYDROLASE"/>
    <property type="match status" value="1"/>
</dbReference>
<proteinExistence type="predicted"/>
<dbReference type="Pfam" id="PF00443">
    <property type="entry name" value="UCH"/>
    <property type="match status" value="1"/>
</dbReference>
<reference evidence="2" key="1">
    <citation type="journal article" date="2020" name="Nature">
        <title>Giant virus diversity and host interactions through global metagenomics.</title>
        <authorList>
            <person name="Schulz F."/>
            <person name="Roux S."/>
            <person name="Paez-Espino D."/>
            <person name="Jungbluth S."/>
            <person name="Walsh D.A."/>
            <person name="Denef V.J."/>
            <person name="McMahon K.D."/>
            <person name="Konstantinidis K.T."/>
            <person name="Eloe-Fadrosh E.A."/>
            <person name="Kyrpides N.C."/>
            <person name="Woyke T."/>
        </authorList>
    </citation>
    <scope>NUCLEOTIDE SEQUENCE</scope>
    <source>
        <strain evidence="2">GVMAG-M-3300023174-75</strain>
    </source>
</reference>
<dbReference type="Gene3D" id="3.90.70.10">
    <property type="entry name" value="Cysteine proteinases"/>
    <property type="match status" value="1"/>
</dbReference>
<sequence>MITEINHNPIASSVSSDKYRDKGLTGLCNLGNTCYINSCMQILSHCYELNAILDNINLKLDEKTLLLYEWRQLKDLMWKSNCIISPNRFIGAIQYIAKKKQRELFTGYAQNDLPEFLIFLFDCFHESIERKVDINILGTPKSNIDELAKKCYAMIKNTHSNSYSEILQLFFGIHVSLIVSNNIENNIYSIVPESFSIINLPIPRANTNSSNKTYTIYDCFDLYTAYELLENENAWYNDNTKKKESVKKSIKFWSLPNILIVDFKRFDNHNRKLNNIIETPLTRLDLSKYVLGYNNKNYIYELFGICNHSGGSQGGHYTSYVKNANQKWYCFNDTSVTEINENTLISAKAYCYCYRKLV</sequence>
<dbReference type="CDD" id="cd02674">
    <property type="entry name" value="Peptidase_C19R"/>
    <property type="match status" value="1"/>
</dbReference>
<dbReference type="PROSITE" id="PS00973">
    <property type="entry name" value="USP_2"/>
    <property type="match status" value="1"/>
</dbReference>
<accession>A0A6C0DXI4</accession>
<dbReference type="InterPro" id="IPR038765">
    <property type="entry name" value="Papain-like_cys_pep_sf"/>
</dbReference>
<dbReference type="AlphaFoldDB" id="A0A6C0DXI4"/>
<dbReference type="InterPro" id="IPR001394">
    <property type="entry name" value="Peptidase_C19_UCH"/>
</dbReference>
<dbReference type="GO" id="GO:0016579">
    <property type="term" value="P:protein deubiquitination"/>
    <property type="evidence" value="ECO:0007669"/>
    <property type="project" value="InterPro"/>
</dbReference>
<organism evidence="2">
    <name type="scientific">viral metagenome</name>
    <dbReference type="NCBI Taxonomy" id="1070528"/>
    <lineage>
        <taxon>unclassified sequences</taxon>
        <taxon>metagenomes</taxon>
        <taxon>organismal metagenomes</taxon>
    </lineage>
</organism>
<dbReference type="SUPFAM" id="SSF54001">
    <property type="entry name" value="Cysteine proteinases"/>
    <property type="match status" value="1"/>
</dbReference>
<dbReference type="GO" id="GO:0004843">
    <property type="term" value="F:cysteine-type deubiquitinase activity"/>
    <property type="evidence" value="ECO:0007669"/>
    <property type="project" value="InterPro"/>
</dbReference>
<protein>
    <recommendedName>
        <fullName evidence="1">USP domain-containing protein</fullName>
    </recommendedName>
</protein>
<evidence type="ECO:0000313" key="2">
    <source>
        <dbReference type="EMBL" id="QHT21030.1"/>
    </source>
</evidence>
<dbReference type="PANTHER" id="PTHR21646">
    <property type="entry name" value="UBIQUITIN CARBOXYL-TERMINAL HYDROLASE"/>
    <property type="match status" value="1"/>
</dbReference>
<evidence type="ECO:0000259" key="1">
    <source>
        <dbReference type="PROSITE" id="PS50235"/>
    </source>
</evidence>
<name>A0A6C0DXI4_9ZZZZ</name>
<dbReference type="InterPro" id="IPR050185">
    <property type="entry name" value="Ub_carboxyl-term_hydrolase"/>
</dbReference>
<dbReference type="PROSITE" id="PS50235">
    <property type="entry name" value="USP_3"/>
    <property type="match status" value="1"/>
</dbReference>